<dbReference type="InterPro" id="IPR014480">
    <property type="entry name" value="Mannan-1_6-alpha_mannosidase"/>
</dbReference>
<evidence type="ECO:0000256" key="5">
    <source>
        <dbReference type="ARBA" id="ARBA00022801"/>
    </source>
</evidence>
<evidence type="ECO:0000256" key="10">
    <source>
        <dbReference type="SAM" id="Phobius"/>
    </source>
</evidence>
<keyword evidence="13" id="KW-1185">Reference proteome</keyword>
<evidence type="ECO:0000256" key="1">
    <source>
        <dbReference type="ARBA" id="ARBA00001452"/>
    </source>
</evidence>
<evidence type="ECO:0000256" key="8">
    <source>
        <dbReference type="PIRNR" id="PIRNR016302"/>
    </source>
</evidence>
<proteinExistence type="inferred from homology"/>
<feature type="transmembrane region" description="Helical" evidence="10">
    <location>
        <begin position="436"/>
        <end position="458"/>
    </location>
</feature>
<dbReference type="PIRSF" id="PIRSF016302">
    <property type="entry name" value="Man_a_manosd"/>
    <property type="match status" value="1"/>
</dbReference>
<keyword evidence="4 11" id="KW-0732">Signal</keyword>
<protein>
    <recommendedName>
        <fullName evidence="3 8">Mannan endo-1,6-alpha-mannosidase</fullName>
        <ecNumber evidence="3 8">3.2.1.101</ecNumber>
    </recommendedName>
</protein>
<dbReference type="Gene3D" id="1.50.10.20">
    <property type="match status" value="1"/>
</dbReference>
<evidence type="ECO:0000313" key="12">
    <source>
        <dbReference type="EMBL" id="CAK7211363.1"/>
    </source>
</evidence>
<keyword evidence="6" id="KW-0325">Glycoprotein</keyword>
<keyword evidence="5 8" id="KW-0378">Hydrolase</keyword>
<evidence type="ECO:0000256" key="3">
    <source>
        <dbReference type="ARBA" id="ARBA00012350"/>
    </source>
</evidence>
<evidence type="ECO:0000256" key="7">
    <source>
        <dbReference type="ARBA" id="ARBA00023295"/>
    </source>
</evidence>
<evidence type="ECO:0000313" key="13">
    <source>
        <dbReference type="Proteomes" id="UP001642405"/>
    </source>
</evidence>
<accession>A0ABP0AVQ6</accession>
<organism evidence="12 13">
    <name type="scientific">Sporothrix curviconia</name>
    <dbReference type="NCBI Taxonomy" id="1260050"/>
    <lineage>
        <taxon>Eukaryota</taxon>
        <taxon>Fungi</taxon>
        <taxon>Dikarya</taxon>
        <taxon>Ascomycota</taxon>
        <taxon>Pezizomycotina</taxon>
        <taxon>Sordariomycetes</taxon>
        <taxon>Sordariomycetidae</taxon>
        <taxon>Ophiostomatales</taxon>
        <taxon>Ophiostomataceae</taxon>
        <taxon>Sporothrix</taxon>
    </lineage>
</organism>
<reference evidence="12 13" key="1">
    <citation type="submission" date="2024-01" db="EMBL/GenBank/DDBJ databases">
        <authorList>
            <person name="Allen C."/>
            <person name="Tagirdzhanova G."/>
        </authorList>
    </citation>
    <scope>NUCLEOTIDE SEQUENCE [LARGE SCALE GENOMIC DNA]</scope>
</reference>
<feature type="region of interest" description="Disordered" evidence="9">
    <location>
        <begin position="404"/>
        <end position="429"/>
    </location>
</feature>
<feature type="chain" id="PRO_5046807002" description="Mannan endo-1,6-alpha-mannosidase" evidence="11">
    <location>
        <begin position="25"/>
        <end position="460"/>
    </location>
</feature>
<dbReference type="Pfam" id="PF03663">
    <property type="entry name" value="Glyco_hydro_76"/>
    <property type="match status" value="1"/>
</dbReference>
<evidence type="ECO:0000256" key="6">
    <source>
        <dbReference type="ARBA" id="ARBA00023180"/>
    </source>
</evidence>
<keyword evidence="10" id="KW-0472">Membrane</keyword>
<evidence type="ECO:0000256" key="4">
    <source>
        <dbReference type="ARBA" id="ARBA00022729"/>
    </source>
</evidence>
<keyword evidence="10" id="KW-0812">Transmembrane</keyword>
<keyword evidence="7 8" id="KW-0326">Glycosidase</keyword>
<feature type="signal peptide" evidence="11">
    <location>
        <begin position="1"/>
        <end position="24"/>
    </location>
</feature>
<dbReference type="PANTHER" id="PTHR12145">
    <property type="entry name" value="MANNAN ENDO-1,6-ALPHA-MANNOSIDASE DCW1"/>
    <property type="match status" value="1"/>
</dbReference>
<comment type="catalytic activity">
    <reaction evidence="1 8">
        <text>Random hydrolysis of (1-&gt;6)-alpha-D-mannosidic linkages in unbranched (1-&gt;6)-mannans.</text>
        <dbReference type="EC" id="3.2.1.101"/>
    </reaction>
</comment>
<gene>
    <name evidence="12" type="ORF">SCUCBS95973_001087</name>
</gene>
<evidence type="ECO:0000256" key="2">
    <source>
        <dbReference type="ARBA" id="ARBA00009699"/>
    </source>
</evidence>
<evidence type="ECO:0000256" key="11">
    <source>
        <dbReference type="SAM" id="SignalP"/>
    </source>
</evidence>
<dbReference type="EMBL" id="CAWUHB010000004">
    <property type="protein sequence ID" value="CAK7211363.1"/>
    <property type="molecule type" value="Genomic_DNA"/>
</dbReference>
<comment type="similarity">
    <text evidence="2 8">Belongs to the glycosyl hydrolase 76 family.</text>
</comment>
<evidence type="ECO:0000256" key="9">
    <source>
        <dbReference type="SAM" id="MobiDB-lite"/>
    </source>
</evidence>
<name>A0ABP0AVQ6_9PEZI</name>
<keyword evidence="10" id="KW-1133">Transmembrane helix</keyword>
<sequence>MPSSLRRVAVATAALLSANSVVEAASPYSINSVDAIKKSAKTIAYDLVSYYHGNETGQTPGILPGPPPAGDYYWWEAGAMWGTLIDYWHLTGDDTYNNITMEAMLFQTGPNADYMPPNVTASLGNDDQGFWGMSAMLAAEVNFPNPPEDKPQWLALAQAVFNTQAEPSRHDATCNGGLRWQIPVLNNGYNYKNSIANGCFFNIGARLARYTENKTYAEWAESTWDWIEGVGFMDADFNIYDGAHVETNCTDINKAQFSYNSAVWLLGAAFMWNHTEDARWQARTESLLNRTIEFFFPDGIAYEVACESHMSCTTDMLSYKGYLHRWMATTAQIAPWTHDRIMAVLQTSTQAAINQCTGGDDGRTCGFQWSSGAFGGSVGAGQTMNVLGAVSSLLIDETHGPLTNLTGGTSAGDPDAGSSSQDNPTEFAPLTTGDRVGAGFLTAFVLAGITGLFVFMSFGQ</sequence>
<dbReference type="PANTHER" id="PTHR12145:SF36">
    <property type="entry name" value="MANNAN ENDO-1,6-ALPHA-MANNOSIDASE DCW1"/>
    <property type="match status" value="1"/>
</dbReference>
<dbReference type="EC" id="3.2.1.101" evidence="3 8"/>
<comment type="caution">
    <text evidence="12">The sequence shown here is derived from an EMBL/GenBank/DDBJ whole genome shotgun (WGS) entry which is preliminary data.</text>
</comment>
<dbReference type="InterPro" id="IPR008928">
    <property type="entry name" value="6-hairpin_glycosidase_sf"/>
</dbReference>
<dbReference type="InterPro" id="IPR005198">
    <property type="entry name" value="Glyco_hydro_76"/>
</dbReference>
<dbReference type="Proteomes" id="UP001642405">
    <property type="component" value="Unassembled WGS sequence"/>
</dbReference>
<dbReference type="SUPFAM" id="SSF48208">
    <property type="entry name" value="Six-hairpin glycosidases"/>
    <property type="match status" value="1"/>
</dbReference>